<evidence type="ECO:0000313" key="2">
    <source>
        <dbReference type="EMBL" id="KAK9846523.1"/>
    </source>
</evidence>
<name>A0AAW1SKD0_9CHLO</name>
<proteinExistence type="predicted"/>
<feature type="signal peptide" evidence="1">
    <location>
        <begin position="1"/>
        <end position="26"/>
    </location>
</feature>
<dbReference type="Proteomes" id="UP001445335">
    <property type="component" value="Unassembled WGS sequence"/>
</dbReference>
<gene>
    <name evidence="2" type="ORF">WJX81_005917</name>
</gene>
<feature type="chain" id="PRO_5043844834" evidence="1">
    <location>
        <begin position="27"/>
        <end position="213"/>
    </location>
</feature>
<sequence length="213" mass="21714">MQLCKGMSRVLVVTLALAAVCAQASAVDDAALHKQVSYKDYASLLAPAMLLSHGDWARADQAIAEMFKQAGEAIAGVAQVITGEQKPSFKINDPILFNNGATNVSTNVAGAQGLAVGINYNPCVISTTARGAEVTAAGVNIQPNVIEVLANGATAWPMGVNIQPALIYINPWGALAAPMGASIAPALIAVAPTAVAVGTTDTEIQTIGLKVPP</sequence>
<accession>A0AAW1SKD0</accession>
<dbReference type="EMBL" id="JALJOU010000001">
    <property type="protein sequence ID" value="KAK9846523.1"/>
    <property type="molecule type" value="Genomic_DNA"/>
</dbReference>
<comment type="caution">
    <text evidence="2">The sequence shown here is derived from an EMBL/GenBank/DDBJ whole genome shotgun (WGS) entry which is preliminary data.</text>
</comment>
<evidence type="ECO:0000256" key="1">
    <source>
        <dbReference type="SAM" id="SignalP"/>
    </source>
</evidence>
<dbReference type="AlphaFoldDB" id="A0AAW1SKD0"/>
<reference evidence="2 3" key="1">
    <citation type="journal article" date="2024" name="Nat. Commun.">
        <title>Phylogenomics reveals the evolutionary origins of lichenization in chlorophyte algae.</title>
        <authorList>
            <person name="Puginier C."/>
            <person name="Libourel C."/>
            <person name="Otte J."/>
            <person name="Skaloud P."/>
            <person name="Haon M."/>
            <person name="Grisel S."/>
            <person name="Petersen M."/>
            <person name="Berrin J.G."/>
            <person name="Delaux P.M."/>
            <person name="Dal Grande F."/>
            <person name="Keller J."/>
        </authorList>
    </citation>
    <scope>NUCLEOTIDE SEQUENCE [LARGE SCALE GENOMIC DNA]</scope>
    <source>
        <strain evidence="2 3">SAG 245.80</strain>
    </source>
</reference>
<keyword evidence="1" id="KW-0732">Signal</keyword>
<protein>
    <submittedName>
        <fullName evidence="2">Uncharacterized protein</fullName>
    </submittedName>
</protein>
<keyword evidence="3" id="KW-1185">Reference proteome</keyword>
<evidence type="ECO:0000313" key="3">
    <source>
        <dbReference type="Proteomes" id="UP001445335"/>
    </source>
</evidence>
<organism evidence="2 3">
    <name type="scientific">Elliptochloris bilobata</name>
    <dbReference type="NCBI Taxonomy" id="381761"/>
    <lineage>
        <taxon>Eukaryota</taxon>
        <taxon>Viridiplantae</taxon>
        <taxon>Chlorophyta</taxon>
        <taxon>core chlorophytes</taxon>
        <taxon>Trebouxiophyceae</taxon>
        <taxon>Trebouxiophyceae incertae sedis</taxon>
        <taxon>Elliptochloris clade</taxon>
        <taxon>Elliptochloris</taxon>
    </lineage>
</organism>